<accession>A0A8X6YSW2</accession>
<comment type="caution">
    <text evidence="2">The sequence shown here is derived from an EMBL/GenBank/DDBJ whole genome shotgun (WGS) entry which is preliminary data.</text>
</comment>
<dbReference type="OrthoDB" id="10425109at2759"/>
<protein>
    <submittedName>
        <fullName evidence="2">Uncharacterized protein</fullName>
    </submittedName>
</protein>
<reference evidence="2" key="1">
    <citation type="submission" date="2020-08" db="EMBL/GenBank/DDBJ databases">
        <title>Multicomponent nature underlies the extraordinary mechanical properties of spider dragline silk.</title>
        <authorList>
            <person name="Kono N."/>
            <person name="Nakamura H."/>
            <person name="Mori M."/>
            <person name="Yoshida Y."/>
            <person name="Ohtoshi R."/>
            <person name="Malay A.D."/>
            <person name="Moran D.A.P."/>
            <person name="Tomita M."/>
            <person name="Numata K."/>
            <person name="Arakawa K."/>
        </authorList>
    </citation>
    <scope>NUCLEOTIDE SEQUENCE</scope>
</reference>
<dbReference type="Proteomes" id="UP000886998">
    <property type="component" value="Unassembled WGS sequence"/>
</dbReference>
<dbReference type="EMBL" id="BMAV01022686">
    <property type="protein sequence ID" value="GFY77843.1"/>
    <property type="molecule type" value="Genomic_DNA"/>
</dbReference>
<proteinExistence type="predicted"/>
<feature type="compositionally biased region" description="Polar residues" evidence="1">
    <location>
        <begin position="79"/>
        <end position="97"/>
    </location>
</feature>
<organism evidence="2 3">
    <name type="scientific">Trichonephila inaurata madagascariensis</name>
    <dbReference type="NCBI Taxonomy" id="2747483"/>
    <lineage>
        <taxon>Eukaryota</taxon>
        <taxon>Metazoa</taxon>
        <taxon>Ecdysozoa</taxon>
        <taxon>Arthropoda</taxon>
        <taxon>Chelicerata</taxon>
        <taxon>Arachnida</taxon>
        <taxon>Araneae</taxon>
        <taxon>Araneomorphae</taxon>
        <taxon>Entelegynae</taxon>
        <taxon>Araneoidea</taxon>
        <taxon>Nephilidae</taxon>
        <taxon>Trichonephila</taxon>
        <taxon>Trichonephila inaurata</taxon>
    </lineage>
</organism>
<feature type="region of interest" description="Disordered" evidence="1">
    <location>
        <begin position="59"/>
        <end position="97"/>
    </location>
</feature>
<dbReference type="AlphaFoldDB" id="A0A8X6YSW2"/>
<gene>
    <name evidence="2" type="ORF">TNIN_468871</name>
</gene>
<keyword evidence="3" id="KW-1185">Reference proteome</keyword>
<name>A0A8X6YSW2_9ARAC</name>
<evidence type="ECO:0000256" key="1">
    <source>
        <dbReference type="SAM" id="MobiDB-lite"/>
    </source>
</evidence>
<evidence type="ECO:0000313" key="3">
    <source>
        <dbReference type="Proteomes" id="UP000886998"/>
    </source>
</evidence>
<evidence type="ECO:0000313" key="2">
    <source>
        <dbReference type="EMBL" id="GFY77843.1"/>
    </source>
</evidence>
<sequence>MTYPEYDCWERFVAVFSEIIRNLYSSLEKHHPNYRANLIEPNLTTESCTIIEEINPNSDLCIEPDSTTESHQEPRPKLKSTSELSNARPNLTTNPSTITNLEFEEINTDSSEHLTADDLIKEMDYNEALNLLRNMEPYVLVEGLQL</sequence>